<feature type="transmembrane region" description="Helical" evidence="7">
    <location>
        <begin position="12"/>
        <end position="32"/>
    </location>
</feature>
<dbReference type="Pfam" id="PF04039">
    <property type="entry name" value="MnhB"/>
    <property type="match status" value="1"/>
</dbReference>
<feature type="transmembrane region" description="Helical" evidence="7">
    <location>
        <begin position="38"/>
        <end position="56"/>
    </location>
</feature>
<dbReference type="PANTHER" id="PTHR33932:SF4">
    <property type="entry name" value="NA(+)_H(+) ANTIPORTER SUBUNIT B"/>
    <property type="match status" value="1"/>
</dbReference>
<dbReference type="PANTHER" id="PTHR33932">
    <property type="entry name" value="NA(+)/H(+) ANTIPORTER SUBUNIT B"/>
    <property type="match status" value="1"/>
</dbReference>
<proteinExistence type="inferred from homology"/>
<comment type="caution">
    <text evidence="9">The sequence shown here is derived from an EMBL/GenBank/DDBJ whole genome shotgun (WGS) entry which is preliminary data.</text>
</comment>
<comment type="similarity">
    <text evidence="2">Belongs to the CPA3 antiporters (TC 2.A.63) subunit B family.</text>
</comment>
<evidence type="ECO:0000256" key="4">
    <source>
        <dbReference type="ARBA" id="ARBA00022692"/>
    </source>
</evidence>
<keyword evidence="6 7" id="KW-0472">Membrane</keyword>
<evidence type="ECO:0000313" key="10">
    <source>
        <dbReference type="Proteomes" id="UP000182763"/>
    </source>
</evidence>
<dbReference type="AlphaFoldDB" id="A0A1J5G4V0"/>
<keyword evidence="5 7" id="KW-1133">Transmembrane helix</keyword>
<feature type="domain" description="Na+/H+ antiporter MnhB subunit-related protein" evidence="8">
    <location>
        <begin position="7"/>
        <end position="138"/>
    </location>
</feature>
<gene>
    <name evidence="9" type="ORF">AUK42_06800</name>
</gene>
<dbReference type="Proteomes" id="UP000182763">
    <property type="component" value="Unassembled WGS sequence"/>
</dbReference>
<evidence type="ECO:0000259" key="8">
    <source>
        <dbReference type="Pfam" id="PF04039"/>
    </source>
</evidence>
<sequence>MKEMSKIVRNVTNLVYGFIIIFGFYIIVHGHLTPGGGFQGGAVVASAFAMLLISYGQLKAKKFLNINIFSLLESCGLTMFIVVAFLGLGTTFFYNFLANSGSWFGNMVIPGINPGDMNTAGVLPLMNIAVGLEVFAGLGIIVLLMADGAEYTKKKENAENDR</sequence>
<dbReference type="NCBIfam" id="NF006248">
    <property type="entry name" value="PRK08386.1"/>
    <property type="match status" value="1"/>
</dbReference>
<dbReference type="EMBL" id="MNYY01000134">
    <property type="protein sequence ID" value="OIP67641.1"/>
    <property type="molecule type" value="Genomic_DNA"/>
</dbReference>
<evidence type="ECO:0000256" key="5">
    <source>
        <dbReference type="ARBA" id="ARBA00022989"/>
    </source>
</evidence>
<name>A0A1J5G4V0_9BACT</name>
<keyword evidence="4 7" id="KW-0812">Transmembrane</keyword>
<evidence type="ECO:0000256" key="2">
    <source>
        <dbReference type="ARBA" id="ARBA00009425"/>
    </source>
</evidence>
<evidence type="ECO:0000313" key="9">
    <source>
        <dbReference type="EMBL" id="OIP67641.1"/>
    </source>
</evidence>
<evidence type="ECO:0000256" key="7">
    <source>
        <dbReference type="SAM" id="Phobius"/>
    </source>
</evidence>
<feature type="transmembrane region" description="Helical" evidence="7">
    <location>
        <begin position="77"/>
        <end position="97"/>
    </location>
</feature>
<evidence type="ECO:0000256" key="6">
    <source>
        <dbReference type="ARBA" id="ARBA00023136"/>
    </source>
</evidence>
<keyword evidence="3" id="KW-1003">Cell membrane</keyword>
<dbReference type="GO" id="GO:0005886">
    <property type="term" value="C:plasma membrane"/>
    <property type="evidence" value="ECO:0007669"/>
    <property type="project" value="UniProtKB-SubCell"/>
</dbReference>
<dbReference type="STRING" id="1805029.AUK42_06800"/>
<reference evidence="9 10" key="1">
    <citation type="journal article" date="2016" name="Environ. Microbiol.">
        <title>Genomic resolution of a cold subsurface aquifer community provides metabolic insights for novel microbes adapted to high CO concentrations.</title>
        <authorList>
            <person name="Probst A.J."/>
            <person name="Castelle C.J."/>
            <person name="Singh A."/>
            <person name="Brown C.T."/>
            <person name="Anantharaman K."/>
            <person name="Sharon I."/>
            <person name="Hug L.A."/>
            <person name="Burstein D."/>
            <person name="Emerson J.B."/>
            <person name="Thomas B.C."/>
            <person name="Banfield J.F."/>
        </authorList>
    </citation>
    <scope>NUCLEOTIDE SEQUENCE [LARGE SCALE GENOMIC DNA]</scope>
    <source>
        <strain evidence="9">CG2_30_33_13</strain>
    </source>
</reference>
<organism evidence="9 10">
    <name type="scientific">Candidatus Infernicultor aquiphilus</name>
    <dbReference type="NCBI Taxonomy" id="1805029"/>
    <lineage>
        <taxon>Bacteria</taxon>
        <taxon>Pseudomonadati</taxon>
        <taxon>Atribacterota</taxon>
        <taxon>Candidatus Phoenicimicrobiia</taxon>
        <taxon>Candidatus Pheonicimicrobiales</taxon>
        <taxon>Candidatus Phoenicimicrobiaceae</taxon>
        <taxon>Candidatus Infernicultor</taxon>
    </lineage>
</organism>
<evidence type="ECO:0000256" key="1">
    <source>
        <dbReference type="ARBA" id="ARBA00004651"/>
    </source>
</evidence>
<comment type="subcellular location">
    <subcellularLocation>
        <location evidence="1">Cell membrane</location>
        <topology evidence="1">Multi-pass membrane protein</topology>
    </subcellularLocation>
</comment>
<protein>
    <submittedName>
        <fullName evidence="9">Sodium:proton antiporter</fullName>
    </submittedName>
</protein>
<dbReference type="InterPro" id="IPR050622">
    <property type="entry name" value="CPA3_antiporter_subunitB"/>
</dbReference>
<accession>A0A1J5G4V0</accession>
<dbReference type="InterPro" id="IPR007182">
    <property type="entry name" value="MnhB"/>
</dbReference>
<evidence type="ECO:0000256" key="3">
    <source>
        <dbReference type="ARBA" id="ARBA00022475"/>
    </source>
</evidence>
<feature type="transmembrane region" description="Helical" evidence="7">
    <location>
        <begin position="125"/>
        <end position="146"/>
    </location>
</feature>